<comment type="caution">
    <text evidence="1">The sequence shown here is derived from an EMBL/GenBank/DDBJ whole genome shotgun (WGS) entry which is preliminary data.</text>
</comment>
<evidence type="ECO:0000313" key="2">
    <source>
        <dbReference type="Proteomes" id="UP000478052"/>
    </source>
</evidence>
<organism evidence="1 2">
    <name type="scientific">Aphis craccivora</name>
    <name type="common">Cowpea aphid</name>
    <dbReference type="NCBI Taxonomy" id="307492"/>
    <lineage>
        <taxon>Eukaryota</taxon>
        <taxon>Metazoa</taxon>
        <taxon>Ecdysozoa</taxon>
        <taxon>Arthropoda</taxon>
        <taxon>Hexapoda</taxon>
        <taxon>Insecta</taxon>
        <taxon>Pterygota</taxon>
        <taxon>Neoptera</taxon>
        <taxon>Paraneoptera</taxon>
        <taxon>Hemiptera</taxon>
        <taxon>Sternorrhyncha</taxon>
        <taxon>Aphidomorpha</taxon>
        <taxon>Aphidoidea</taxon>
        <taxon>Aphididae</taxon>
        <taxon>Aphidini</taxon>
        <taxon>Aphis</taxon>
        <taxon>Aphis</taxon>
    </lineage>
</organism>
<sequence>MSVHDPRRSTENDRKFYRSKINGNAHQKCKILATPITEIVGRCLLSFISNGNMSLVITGCYPCICCLRLTHAQHSKISFTSFNSVLLILIIEDIGPQVLVVRLTIDRRV</sequence>
<proteinExistence type="predicted"/>
<gene>
    <name evidence="1" type="ORF">FWK35_00016406</name>
</gene>
<dbReference type="AlphaFoldDB" id="A0A6G0ZF64"/>
<protein>
    <submittedName>
        <fullName evidence="1">Uncharacterized protein</fullName>
    </submittedName>
</protein>
<reference evidence="1 2" key="1">
    <citation type="submission" date="2019-08" db="EMBL/GenBank/DDBJ databases">
        <title>Whole genome of Aphis craccivora.</title>
        <authorList>
            <person name="Voronova N.V."/>
            <person name="Shulinski R.S."/>
            <person name="Bandarenka Y.V."/>
            <person name="Zhorov D.G."/>
            <person name="Warner D."/>
        </authorList>
    </citation>
    <scope>NUCLEOTIDE SEQUENCE [LARGE SCALE GENOMIC DNA]</scope>
    <source>
        <strain evidence="1">180601</strain>
        <tissue evidence="1">Whole Body</tissue>
    </source>
</reference>
<evidence type="ECO:0000313" key="1">
    <source>
        <dbReference type="EMBL" id="KAF0769453.1"/>
    </source>
</evidence>
<dbReference type="EMBL" id="VUJU01000595">
    <property type="protein sequence ID" value="KAF0769453.1"/>
    <property type="molecule type" value="Genomic_DNA"/>
</dbReference>
<keyword evidence="2" id="KW-1185">Reference proteome</keyword>
<name>A0A6G0ZF64_APHCR</name>
<accession>A0A6G0ZF64</accession>
<dbReference type="Proteomes" id="UP000478052">
    <property type="component" value="Unassembled WGS sequence"/>
</dbReference>